<evidence type="ECO:0000259" key="5">
    <source>
        <dbReference type="Pfam" id="PF13476"/>
    </source>
</evidence>
<feature type="region of interest" description="Disordered" evidence="4">
    <location>
        <begin position="753"/>
        <end position="779"/>
    </location>
</feature>
<dbReference type="Proteomes" id="UP000007947">
    <property type="component" value="Chromosome"/>
</dbReference>
<feature type="domain" description="Rad50/SbcC-type AAA" evidence="5">
    <location>
        <begin position="5"/>
        <end position="213"/>
    </location>
</feature>
<dbReference type="PANTHER" id="PTHR32114:SF2">
    <property type="entry name" value="ABC TRANSPORTER ABCH.3"/>
    <property type="match status" value="1"/>
</dbReference>
<name>F5XGH5_MICPN</name>
<dbReference type="AlphaFoldDB" id="F5XGH5"/>
<dbReference type="eggNOG" id="COG0419">
    <property type="taxonomic scope" value="Bacteria"/>
</dbReference>
<evidence type="ECO:0000256" key="3">
    <source>
        <dbReference type="ARBA" id="ARBA00013368"/>
    </source>
</evidence>
<dbReference type="InterPro" id="IPR027417">
    <property type="entry name" value="P-loop_NTPase"/>
</dbReference>
<keyword evidence="7" id="KW-1185">Reference proteome</keyword>
<comment type="subunit">
    <text evidence="2">Heterodimer of SbcC and SbcD.</text>
</comment>
<dbReference type="STRING" id="1032480.MLP_00680"/>
<evidence type="ECO:0000256" key="1">
    <source>
        <dbReference type="ARBA" id="ARBA00006930"/>
    </source>
</evidence>
<evidence type="ECO:0000313" key="6">
    <source>
        <dbReference type="EMBL" id="BAK33082.1"/>
    </source>
</evidence>
<dbReference type="PANTHER" id="PTHR32114">
    <property type="entry name" value="ABC TRANSPORTER ABCH.3"/>
    <property type="match status" value="1"/>
</dbReference>
<dbReference type="InterPro" id="IPR038729">
    <property type="entry name" value="Rad50/SbcC_AAA"/>
</dbReference>
<protein>
    <recommendedName>
        <fullName evidence="3">Nuclease SbcCD subunit C</fullName>
    </recommendedName>
</protein>
<dbReference type="GO" id="GO:0016887">
    <property type="term" value="F:ATP hydrolysis activity"/>
    <property type="evidence" value="ECO:0007669"/>
    <property type="project" value="InterPro"/>
</dbReference>
<feature type="compositionally biased region" description="Low complexity" evidence="4">
    <location>
        <begin position="754"/>
        <end position="769"/>
    </location>
</feature>
<accession>F5XGH5</accession>
<gene>
    <name evidence="6" type="ordered locus">MLP_00680</name>
</gene>
<feature type="compositionally biased region" description="Acidic residues" evidence="4">
    <location>
        <begin position="114"/>
        <end position="124"/>
    </location>
</feature>
<dbReference type="GO" id="GO:0006302">
    <property type="term" value="P:double-strand break repair"/>
    <property type="evidence" value="ECO:0007669"/>
    <property type="project" value="InterPro"/>
</dbReference>
<feature type="region of interest" description="Disordered" evidence="4">
    <location>
        <begin position="101"/>
        <end position="126"/>
    </location>
</feature>
<dbReference type="SUPFAM" id="SSF52540">
    <property type="entry name" value="P-loop containing nucleoside triphosphate hydrolases"/>
    <property type="match status" value="1"/>
</dbReference>
<feature type="compositionally biased region" description="Basic and acidic residues" evidence="4">
    <location>
        <begin position="609"/>
        <end position="618"/>
    </location>
</feature>
<dbReference type="OrthoDB" id="9795626at2"/>
<dbReference type="KEGG" id="mph:MLP_00680"/>
<evidence type="ECO:0000313" key="7">
    <source>
        <dbReference type="Proteomes" id="UP000007947"/>
    </source>
</evidence>
<dbReference type="Pfam" id="PF13476">
    <property type="entry name" value="AAA_23"/>
    <property type="match status" value="1"/>
</dbReference>
<dbReference type="HOGENOM" id="CLU_004785_1_2_11"/>
<proteinExistence type="inferred from homology"/>
<reference evidence="6 7" key="1">
    <citation type="submission" date="2011-05" db="EMBL/GenBank/DDBJ databases">
        <title>Whole genome sequence of Microlunatus phosphovorus NM-1.</title>
        <authorList>
            <person name="Hosoyama A."/>
            <person name="Sasaki K."/>
            <person name="Harada T."/>
            <person name="Igarashi R."/>
            <person name="Kawakoshi A."/>
            <person name="Sasagawa M."/>
            <person name="Fukada J."/>
            <person name="Nakamura S."/>
            <person name="Katano Y."/>
            <person name="Hanada S."/>
            <person name="Kamagata Y."/>
            <person name="Nakamura N."/>
            <person name="Yamazaki S."/>
            <person name="Fujita N."/>
        </authorList>
    </citation>
    <scope>NUCLEOTIDE SEQUENCE [LARGE SCALE GENOMIC DNA]</scope>
    <source>
        <strain evidence="7">ATCC 700054 / DSM 10555 / JCM 9379 / NBRC 101784 / NCIMB 13414 / VKM Ac-1990 / NM-1</strain>
    </source>
</reference>
<evidence type="ECO:0000256" key="2">
    <source>
        <dbReference type="ARBA" id="ARBA00011322"/>
    </source>
</evidence>
<dbReference type="Pfam" id="PF13558">
    <property type="entry name" value="SbcC_Walker_B"/>
    <property type="match status" value="1"/>
</dbReference>
<dbReference type="EMBL" id="AP012204">
    <property type="protein sequence ID" value="BAK33082.1"/>
    <property type="molecule type" value="Genomic_DNA"/>
</dbReference>
<feature type="compositionally biased region" description="Low complexity" evidence="4">
    <location>
        <begin position="818"/>
        <end position="830"/>
    </location>
</feature>
<dbReference type="RefSeq" id="WP_013860971.1">
    <property type="nucleotide sequence ID" value="NC_015635.1"/>
</dbReference>
<feature type="region of interest" description="Disordered" evidence="4">
    <location>
        <begin position="818"/>
        <end position="837"/>
    </location>
</feature>
<organism evidence="6 7">
    <name type="scientific">Microlunatus phosphovorus (strain ATCC 700054 / DSM 10555 / JCM 9379 / NBRC 101784 / NCIMB 13414 / VKM Ac-1990 / NM-1)</name>
    <dbReference type="NCBI Taxonomy" id="1032480"/>
    <lineage>
        <taxon>Bacteria</taxon>
        <taxon>Bacillati</taxon>
        <taxon>Actinomycetota</taxon>
        <taxon>Actinomycetes</taxon>
        <taxon>Propionibacteriales</taxon>
        <taxon>Propionibacteriaceae</taxon>
        <taxon>Microlunatus</taxon>
    </lineage>
</organism>
<feature type="region of interest" description="Disordered" evidence="4">
    <location>
        <begin position="604"/>
        <end position="630"/>
    </location>
</feature>
<sequence>MRPLRLDIAGFAAFRDPITVDFTDADYFALTGPTGSGKSTVIDTMTFALYGSAPRWGSAASIQYALAPTANRCTIRLVFDVAGQRYVVAREVRRSGKQITQKNPRLERYLDPDATGDPDTDEPTESLAADVSAVKQQVVELLGLDFDDFCTCVVLPQGDFATFLRASVAERQTILLKLLGARHYETIGRLANRRAADANARIEALQGQLNGYADATEEAELTARDRQQQLAALATMVSTEVAALDDVLTARAATTATIDRLTAQFRLLTTVETPAGVGVLQQALAAADNAYATAAQAEQESRTALQAAEDDLRTGPQRGPLEETLRWHAARTSDAARRPEVVAATAQAATALAAAEQTAEQADRDLGLARTEHEQCRARQEQASAAVSAIEERLTLLATVVVPAGTADLGAATDAARSRWDQAVHRWERAEAAIGPVVSVVDALPEPGTITALQRTIDRQEKVLAQRAELAPRLRQAAAELDAAEKVTTKTRHDLDRALADLEQARTQSAAADLRTHLVVGHACPVCDQTVATVPDTLAAPALDTARAAVTKAEQLYRTLAQTEETRKHRHTVLVAKDHALADQFEGLDESITDELSDPLVAGAPSVSARRESAKSESADSTADSSAADRTRRYREIVEALRAEVDQAYRAHRAAVQERRDAEQACMGAQVAVEQTAAQAQQSWASLHAKHGQLCELDPPPVTAAGLIEAWQGLADWAAAQRHHVTSAQLATAQLGWQAANADLQASTERLRQADTAARTAAQQHRSAAVAESNARTERTQLDARLAELEEMLADRPSEADAHIALAEHRRLDDAAATARTQTQTAARIRQQAEAERDRLRHDREAARSALQHSREPLIPLGVPPIDDTDLAAGWAALHDWAHTQAEDHQRTLARQHAQRAAADIDLAARLTDLTAHLNSHQLTIAAPDLGRLDQPGGPAQLRRIPTEVELAAERARSTTAEISRRRTEAAGLRATIATDTETEQVARQLARMMSAKQFPQWLADAALDTLVTDASESLLALSSGQFELAHEKGEFFVIDHTDADSARSVKTLSGGETFQASLALALALSEQLSTLAAGGRTTLDSIFLDEGFGTLDPDALEIVASTLENLAQGRRMVGVVTHVAALAERVPVRYLVSRDSRTSTIERVGP</sequence>
<dbReference type="Gene3D" id="3.40.50.300">
    <property type="entry name" value="P-loop containing nucleotide triphosphate hydrolases"/>
    <property type="match status" value="2"/>
</dbReference>
<evidence type="ECO:0000256" key="4">
    <source>
        <dbReference type="SAM" id="MobiDB-lite"/>
    </source>
</evidence>
<comment type="similarity">
    <text evidence="1">Belongs to the SMC family. SbcC subfamily.</text>
</comment>